<accession>A0ACC0ASY0</accession>
<evidence type="ECO:0000313" key="2">
    <source>
        <dbReference type="Proteomes" id="UP001060085"/>
    </source>
</evidence>
<protein>
    <submittedName>
        <fullName evidence="1">Uncharacterized protein</fullName>
    </submittedName>
</protein>
<organism evidence="1 2">
    <name type="scientific">Catharanthus roseus</name>
    <name type="common">Madagascar periwinkle</name>
    <name type="synonym">Vinca rosea</name>
    <dbReference type="NCBI Taxonomy" id="4058"/>
    <lineage>
        <taxon>Eukaryota</taxon>
        <taxon>Viridiplantae</taxon>
        <taxon>Streptophyta</taxon>
        <taxon>Embryophyta</taxon>
        <taxon>Tracheophyta</taxon>
        <taxon>Spermatophyta</taxon>
        <taxon>Magnoliopsida</taxon>
        <taxon>eudicotyledons</taxon>
        <taxon>Gunneridae</taxon>
        <taxon>Pentapetalae</taxon>
        <taxon>asterids</taxon>
        <taxon>lamiids</taxon>
        <taxon>Gentianales</taxon>
        <taxon>Apocynaceae</taxon>
        <taxon>Rauvolfioideae</taxon>
        <taxon>Vinceae</taxon>
        <taxon>Catharanthinae</taxon>
        <taxon>Catharanthus</taxon>
    </lineage>
</organism>
<gene>
    <name evidence="1" type="ORF">M9H77_22870</name>
</gene>
<dbReference type="Proteomes" id="UP001060085">
    <property type="component" value="Linkage Group LG05"/>
</dbReference>
<dbReference type="EMBL" id="CM044705">
    <property type="protein sequence ID" value="KAI5663547.1"/>
    <property type="molecule type" value="Genomic_DNA"/>
</dbReference>
<sequence>MRHALEVKVGDWMRDLLGDARATRKRPYLTERVSKSRHLEELHKLQTRDKNGQYVDFHSEEFWMKFHEARQKVEEEAAATGAAMPDDIQLISGLEVGHLRAERSWVATGLPPCCLEAKWRIMRWVKAVVSSVYTAFNEHMRRFTKQSHLTYTLMPPIMDIVRATVPSISLLTVIAAGTLDARGCLLLVLGDCGCFKLRNISEFYME</sequence>
<proteinExistence type="predicted"/>
<evidence type="ECO:0000313" key="1">
    <source>
        <dbReference type="EMBL" id="KAI5663547.1"/>
    </source>
</evidence>
<keyword evidence="2" id="KW-1185">Reference proteome</keyword>
<reference evidence="2" key="1">
    <citation type="journal article" date="2023" name="Nat. Plants">
        <title>Single-cell RNA sequencing provides a high-resolution roadmap for understanding the multicellular compartmentation of specialized metabolism.</title>
        <authorList>
            <person name="Sun S."/>
            <person name="Shen X."/>
            <person name="Li Y."/>
            <person name="Li Y."/>
            <person name="Wang S."/>
            <person name="Li R."/>
            <person name="Zhang H."/>
            <person name="Shen G."/>
            <person name="Guo B."/>
            <person name="Wei J."/>
            <person name="Xu J."/>
            <person name="St-Pierre B."/>
            <person name="Chen S."/>
            <person name="Sun C."/>
        </authorList>
    </citation>
    <scope>NUCLEOTIDE SEQUENCE [LARGE SCALE GENOMIC DNA]</scope>
</reference>
<name>A0ACC0ASY0_CATRO</name>
<comment type="caution">
    <text evidence="1">The sequence shown here is derived from an EMBL/GenBank/DDBJ whole genome shotgun (WGS) entry which is preliminary data.</text>
</comment>